<gene>
    <name evidence="1" type="ORF">XBP1_270113</name>
</gene>
<accession>A0A077NGP0</accession>
<dbReference type="Proteomes" id="UP000028511">
    <property type="component" value="Unassembled WGS sequence"/>
</dbReference>
<organism evidence="1">
    <name type="scientific">Xenorhabdus bovienii str. puntauvense</name>
    <dbReference type="NCBI Taxonomy" id="1398201"/>
    <lineage>
        <taxon>Bacteria</taxon>
        <taxon>Pseudomonadati</taxon>
        <taxon>Pseudomonadota</taxon>
        <taxon>Gammaproteobacteria</taxon>
        <taxon>Enterobacterales</taxon>
        <taxon>Morganellaceae</taxon>
        <taxon>Xenorhabdus</taxon>
    </lineage>
</organism>
<dbReference type="EMBL" id="CBSW010000190">
    <property type="protein sequence ID" value="CDG97573.1"/>
    <property type="molecule type" value="Genomic_DNA"/>
</dbReference>
<dbReference type="AlphaFoldDB" id="A0A077NGP0"/>
<dbReference type="HOGENOM" id="CLU_199901_0_0_6"/>
<reference evidence="1" key="1">
    <citation type="submission" date="2013-07" db="EMBL/GenBank/DDBJ databases">
        <title>Sub-species coevolution in mutualistic symbiosis.</title>
        <authorList>
            <person name="Murfin K."/>
            <person name="Klassen J."/>
            <person name="Lee M."/>
            <person name="Forst S."/>
            <person name="Stock P."/>
            <person name="Goodrich-Blair H."/>
        </authorList>
    </citation>
    <scope>NUCLEOTIDE SEQUENCE [LARGE SCALE GENOMIC DNA]</scope>
    <source>
        <strain evidence="1">Puntauvense</strain>
    </source>
</reference>
<comment type="caution">
    <text evidence="1">The sequence shown here is derived from an EMBL/GenBank/DDBJ whole genome shotgun (WGS) entry which is preliminary data.</text>
</comment>
<sequence length="75" mass="9049">MFIDFGKSIWAVLPEERKSDWMTSEALVNIIFILDYGVFKATHRRSLFCIRPKFSRVEYNGWFFYFSLEIDDNQI</sequence>
<evidence type="ECO:0000313" key="1">
    <source>
        <dbReference type="EMBL" id="CDG97573.1"/>
    </source>
</evidence>
<name>A0A077NGP0_XENBV</name>
<protein>
    <submittedName>
        <fullName evidence="1">Uncharacterized protein</fullName>
    </submittedName>
</protein>
<proteinExistence type="predicted"/>